<gene>
    <name evidence="7" type="ORF">PX52LOC_05832</name>
</gene>
<dbReference type="InterPro" id="IPR004155">
    <property type="entry name" value="PBS_lyase_HEAT"/>
</dbReference>
<dbReference type="PROSITE" id="PS51007">
    <property type="entry name" value="CYTC"/>
    <property type="match status" value="1"/>
</dbReference>
<keyword evidence="1 4" id="KW-0349">Heme</keyword>
<feature type="signal peptide" evidence="5">
    <location>
        <begin position="1"/>
        <end position="21"/>
    </location>
</feature>
<proteinExistence type="predicted"/>
<dbReference type="AlphaFoldDB" id="A0A5C1AM35"/>
<dbReference type="KEGG" id="lrs:PX52LOC_05832"/>
<dbReference type="GO" id="GO:0009055">
    <property type="term" value="F:electron transfer activity"/>
    <property type="evidence" value="ECO:0007669"/>
    <property type="project" value="InterPro"/>
</dbReference>
<dbReference type="NCBIfam" id="TIGR02604">
    <property type="entry name" value="Piru_Ver_Nterm"/>
    <property type="match status" value="1"/>
</dbReference>
<keyword evidence="2 4" id="KW-0479">Metal-binding</keyword>
<dbReference type="Gene3D" id="2.120.10.30">
    <property type="entry name" value="TolB, C-terminal domain"/>
    <property type="match status" value="1"/>
</dbReference>
<dbReference type="InterPro" id="IPR016024">
    <property type="entry name" value="ARM-type_fold"/>
</dbReference>
<reference evidence="8" key="1">
    <citation type="submission" date="2019-08" db="EMBL/GenBank/DDBJ databases">
        <title>Limnoglobus roseus gen. nov., sp. nov., a novel freshwater planctomycete with a giant genome from the family Gemmataceae.</title>
        <authorList>
            <person name="Kulichevskaya I.S."/>
            <person name="Naumoff D.G."/>
            <person name="Miroshnikov K."/>
            <person name="Ivanova A."/>
            <person name="Philippov D.A."/>
            <person name="Hakobyan A."/>
            <person name="Rijpstra I.C."/>
            <person name="Sinninghe Damste J.S."/>
            <person name="Liesack W."/>
            <person name="Dedysh S.N."/>
        </authorList>
    </citation>
    <scope>NUCLEOTIDE SEQUENCE [LARGE SCALE GENOMIC DNA]</scope>
    <source>
        <strain evidence="8">PX52</strain>
    </source>
</reference>
<dbReference type="InterPro" id="IPR036909">
    <property type="entry name" value="Cyt_c-like_dom_sf"/>
</dbReference>
<keyword evidence="5" id="KW-0732">Signal</keyword>
<dbReference type="SUPFAM" id="SSF46626">
    <property type="entry name" value="Cytochrome c"/>
    <property type="match status" value="1"/>
</dbReference>
<dbReference type="Proteomes" id="UP000324974">
    <property type="component" value="Chromosome"/>
</dbReference>
<keyword evidence="8" id="KW-1185">Reference proteome</keyword>
<evidence type="ECO:0000313" key="7">
    <source>
        <dbReference type="EMBL" id="QEL18792.1"/>
    </source>
</evidence>
<accession>A0A5C1AM35</accession>
<dbReference type="InterPro" id="IPR011042">
    <property type="entry name" value="6-blade_b-propeller_TolB-like"/>
</dbReference>
<evidence type="ECO:0000256" key="3">
    <source>
        <dbReference type="ARBA" id="ARBA00023004"/>
    </source>
</evidence>
<dbReference type="Gene3D" id="1.10.760.10">
    <property type="entry name" value="Cytochrome c-like domain"/>
    <property type="match status" value="1"/>
</dbReference>
<dbReference type="InterPro" id="IPR055557">
    <property type="entry name" value="DUF7133"/>
</dbReference>
<dbReference type="OrthoDB" id="228131at2"/>
<organism evidence="7 8">
    <name type="scientific">Limnoglobus roseus</name>
    <dbReference type="NCBI Taxonomy" id="2598579"/>
    <lineage>
        <taxon>Bacteria</taxon>
        <taxon>Pseudomonadati</taxon>
        <taxon>Planctomycetota</taxon>
        <taxon>Planctomycetia</taxon>
        <taxon>Gemmatales</taxon>
        <taxon>Gemmataceae</taxon>
        <taxon>Limnoglobus</taxon>
    </lineage>
</organism>
<keyword evidence="7" id="KW-0378">Hydrolase</keyword>
<evidence type="ECO:0000313" key="8">
    <source>
        <dbReference type="Proteomes" id="UP000324974"/>
    </source>
</evidence>
<evidence type="ECO:0000259" key="6">
    <source>
        <dbReference type="PROSITE" id="PS51007"/>
    </source>
</evidence>
<dbReference type="Pfam" id="PF23500">
    <property type="entry name" value="DUF7133"/>
    <property type="match status" value="2"/>
</dbReference>
<dbReference type="SUPFAM" id="SSF63829">
    <property type="entry name" value="Calcium-dependent phosphotriesterase"/>
    <property type="match status" value="1"/>
</dbReference>
<dbReference type="RefSeq" id="WP_149113251.1">
    <property type="nucleotide sequence ID" value="NZ_CP042425.1"/>
</dbReference>
<dbReference type="EMBL" id="CP042425">
    <property type="protein sequence ID" value="QEL18792.1"/>
    <property type="molecule type" value="Genomic_DNA"/>
</dbReference>
<dbReference type="InterPro" id="IPR013428">
    <property type="entry name" value="Membrane-bound_put_N"/>
</dbReference>
<dbReference type="SUPFAM" id="SSF48371">
    <property type="entry name" value="ARM repeat"/>
    <property type="match status" value="1"/>
</dbReference>
<dbReference type="GO" id="GO:0020037">
    <property type="term" value="F:heme binding"/>
    <property type="evidence" value="ECO:0007669"/>
    <property type="project" value="InterPro"/>
</dbReference>
<sequence length="1139" mass="123534">MRILSSFSLLLLLPAVGLAQANAIVPDPDPEIERKSFIVAPGFEVSLFAADPLLAKPLQINFDPAGRLWVSSSEVYPQIKPGDKANDKILILEDTDGDGKADKTTIFADGLLIPTGVEPGDGGAYVANSTELVHLSASKPGQKADRTRVLLSGFGTEDTHHIVHTFRWGPDQSLYFNQSIYIHSHLETPHGVKRLNGGGVWRFRPETTELEVFVRGFVNTWGHHFDKYGQSFMTDGAYGEGVNHGVPGAYYVTAVGATRLLNGMNPGSPKHCGLEVLSGRHLPDDWQGNVITHDFRGHRVCRFVLRDAASSYESREMTEVIKTNHPAFRPIDVKMGPDGAIYVADWYNPIIQHGEVDFRDPRRDHTHGRIWRITAKDRPLVAKPKLVDASVAELLEQLKAPEGWTREKAKRVLKERGKDAVLPELAKWVAALPPDAEHARLEAAWVRQSFADVDMDTLSPLLAAKEPHVRAAAVRMLSDSFMGLNKPGEWTKALQDEHPQVRMEAVRAVAAWKTPEALELALGVLKLPMDPVLDYALWLTVRDLEPYWLTAFKDGTLSLGGDARAIAFALNAVGTKDVAQPLLKLAKDANIPAERRKALWLMLAKVGGPNEVGDILGNGFTGADGPTKLELLQNLEANVRRPSFGKAPALDTKTLTELSQENDTPQAQAALRLLGLLKQDAARATLEQQAVADKRPAADRAAALEGLVHLGGPKSRQFFDLQAAKEQPILTRRLAVQALTMLDLTAAAATAGDVLSASDAKDDLGGFFDSFLLRKGGPAALAKGLTGKTIPADVAKVGLRAIRSSSQNVPDLVAALTKAGNLAAAKKEPTADEVKAYVADVLKTGDATRGEAVFRRKEMQCLACHGIAGVGGQVGPDMTSIGASAQPDYLVESLLIPNKAIKEGYHAIEVNTLSGKVVSGIKLRETKTELALRNAEDKEVSISTDDIDTKKQTRSLMPDGLVDTLTRQELVDLVRFLSELGKVGPYAPNPARLVRRWQYLDPTGPATNVFRRERVTAAVEKPSQFTWVSAYTRVSGDLPTADVPSFVVWNGSDPLTVVRFELKASVEGAAALKWNSVEGLSVYVGEKSVEAKPETAIDVKTGTTVITVVVDRSKRKSELRCELVDVPNSPARVAVVGGK</sequence>
<dbReference type="GO" id="GO:0016787">
    <property type="term" value="F:hydrolase activity"/>
    <property type="evidence" value="ECO:0007669"/>
    <property type="project" value="UniProtKB-KW"/>
</dbReference>
<feature type="chain" id="PRO_5022999358" evidence="5">
    <location>
        <begin position="22"/>
        <end position="1139"/>
    </location>
</feature>
<evidence type="ECO:0000256" key="2">
    <source>
        <dbReference type="ARBA" id="ARBA00022723"/>
    </source>
</evidence>
<evidence type="ECO:0000256" key="4">
    <source>
        <dbReference type="PROSITE-ProRule" id="PRU00433"/>
    </source>
</evidence>
<keyword evidence="3 4" id="KW-0408">Iron</keyword>
<dbReference type="PANTHER" id="PTHR33546">
    <property type="entry name" value="LARGE, MULTIFUNCTIONAL SECRETED PROTEIN-RELATED"/>
    <property type="match status" value="1"/>
</dbReference>
<feature type="domain" description="Cytochrome c" evidence="6">
    <location>
        <begin position="845"/>
        <end position="981"/>
    </location>
</feature>
<name>A0A5C1AM35_9BACT</name>
<dbReference type="PANTHER" id="PTHR33546:SF1">
    <property type="entry name" value="LARGE, MULTIFUNCTIONAL SECRETED PROTEIN"/>
    <property type="match status" value="1"/>
</dbReference>
<dbReference type="InterPro" id="IPR013427">
    <property type="entry name" value="Haem-bd_dom_put"/>
</dbReference>
<dbReference type="Gene3D" id="1.25.10.10">
    <property type="entry name" value="Leucine-rich Repeat Variant"/>
    <property type="match status" value="1"/>
</dbReference>
<dbReference type="GO" id="GO:0046872">
    <property type="term" value="F:metal ion binding"/>
    <property type="evidence" value="ECO:0007669"/>
    <property type="project" value="UniProtKB-KW"/>
</dbReference>
<protein>
    <submittedName>
        <fullName evidence="7">Putative beta-propeller-type glycoside hydrolase</fullName>
    </submittedName>
</protein>
<evidence type="ECO:0000256" key="5">
    <source>
        <dbReference type="SAM" id="SignalP"/>
    </source>
</evidence>
<dbReference type="InterPro" id="IPR009056">
    <property type="entry name" value="Cyt_c-like_dom"/>
</dbReference>
<dbReference type="NCBIfam" id="TIGR02603">
    <property type="entry name" value="CxxCH_TIGR02603"/>
    <property type="match status" value="1"/>
</dbReference>
<evidence type="ECO:0000256" key="1">
    <source>
        <dbReference type="ARBA" id="ARBA00022617"/>
    </source>
</evidence>
<dbReference type="InterPro" id="IPR011989">
    <property type="entry name" value="ARM-like"/>
</dbReference>
<dbReference type="SMART" id="SM00567">
    <property type="entry name" value="EZ_HEAT"/>
    <property type="match status" value="2"/>
</dbReference>